<dbReference type="GO" id="GO:0030060">
    <property type="term" value="F:L-malate dehydrogenase (NAD+) activity"/>
    <property type="evidence" value="ECO:0007669"/>
    <property type="project" value="UniProtKB-EC"/>
</dbReference>
<dbReference type="SUPFAM" id="SSF51735">
    <property type="entry name" value="NAD(P)-binding Rossmann-fold domains"/>
    <property type="match status" value="1"/>
</dbReference>
<evidence type="ECO:0000259" key="5">
    <source>
        <dbReference type="Pfam" id="PF02866"/>
    </source>
</evidence>
<keyword evidence="3" id="KW-0560">Oxidoreductase</keyword>
<dbReference type="Gene3D" id="3.40.50.720">
    <property type="entry name" value="NAD(P)-binding Rossmann-like Domain"/>
    <property type="match status" value="1"/>
</dbReference>
<evidence type="ECO:0000256" key="3">
    <source>
        <dbReference type="ARBA" id="ARBA00023002"/>
    </source>
</evidence>
<accession>G0UVP3</accession>
<dbReference type="SUPFAM" id="SSF56327">
    <property type="entry name" value="LDH C-terminal domain-like"/>
    <property type="match status" value="1"/>
</dbReference>
<evidence type="ECO:0000256" key="2">
    <source>
        <dbReference type="ARBA" id="ARBA00022532"/>
    </source>
</evidence>
<dbReference type="Gene3D" id="3.90.110.10">
    <property type="entry name" value="Lactate dehydrogenase/glycoside hydrolase, family 4, C-terminal"/>
    <property type="match status" value="1"/>
</dbReference>
<evidence type="ECO:0000256" key="4">
    <source>
        <dbReference type="ARBA" id="ARBA00023027"/>
    </source>
</evidence>
<dbReference type="GO" id="GO:0005737">
    <property type="term" value="C:cytoplasm"/>
    <property type="evidence" value="ECO:0007669"/>
    <property type="project" value="TreeGrafter"/>
</dbReference>
<dbReference type="GO" id="GO:0006099">
    <property type="term" value="P:tricarboxylic acid cycle"/>
    <property type="evidence" value="ECO:0007669"/>
    <property type="project" value="UniProtKB-KW"/>
</dbReference>
<dbReference type="InterPro" id="IPR036291">
    <property type="entry name" value="NAD(P)-bd_dom_sf"/>
</dbReference>
<keyword evidence="2" id="KW-0816">Tricarboxylic acid cycle</keyword>
<dbReference type="Pfam" id="PF02866">
    <property type="entry name" value="Ldh_1_C"/>
    <property type="match status" value="1"/>
</dbReference>
<dbReference type="PANTHER" id="PTHR11540:SF48">
    <property type="entry name" value="DEHYDROGENASE, PUTATIVE-RELATED"/>
    <property type="match status" value="1"/>
</dbReference>
<gene>
    <name evidence="6" type="ORF">TCIL3000_10_2180</name>
</gene>
<evidence type="ECO:0000313" key="6">
    <source>
        <dbReference type="EMBL" id="CCC93459.1"/>
    </source>
</evidence>
<evidence type="ECO:0000256" key="1">
    <source>
        <dbReference type="ARBA" id="ARBA00012995"/>
    </source>
</evidence>
<dbReference type="EC" id="1.1.1.37" evidence="1"/>
<sequence length="354" mass="37971">MVSFFRKVSKTLVDGKVVVFGATSPVGRHLSLLLALCPHVRRLCCVGPLSRATPTVDVPQASSALADLLHIDTNTSIGLVDNMEHCKAEAHRADLVLFCSCGIPSPSRKLRNKALVESAPELLLALDVVAQECPRAVVGIVSGPVNSLVPLAREVLLQRKIFDPRKLFGVTTPDVMHTRVLLAKEMHMNPYDLNVPVVGGRGGATICPLVTQTGFPVPHERIVQICEEVQSEKGCVAENVCDNLGKETVTCMDDNAQPKLSIACAALEWSISILKAQHGNRGITECCFVESSVVKETPFFSSRVELGVEGVERLLPLGDLTPYEEELVAKAAPLIADDVTAGLRFAPGSDGTVL</sequence>
<dbReference type="EMBL" id="HE575323">
    <property type="protein sequence ID" value="CCC93459.1"/>
    <property type="molecule type" value="Genomic_DNA"/>
</dbReference>
<dbReference type="AlphaFoldDB" id="G0UVP3"/>
<protein>
    <recommendedName>
        <fullName evidence="1">malate dehydrogenase</fullName>
        <ecNumber evidence="1">1.1.1.37</ecNumber>
    </recommendedName>
</protein>
<dbReference type="VEuPathDB" id="TriTrypDB:TcIL3000_10_2180"/>
<feature type="domain" description="Lactate/malate dehydrogenase C-terminal" evidence="5">
    <location>
        <begin position="171"/>
        <end position="344"/>
    </location>
</feature>
<dbReference type="InterPro" id="IPR015955">
    <property type="entry name" value="Lactate_DH/Glyco_Ohase_4_C"/>
</dbReference>
<keyword evidence="4" id="KW-0520">NAD</keyword>
<proteinExistence type="predicted"/>
<reference evidence="6" key="1">
    <citation type="journal article" date="2012" name="Proc. Natl. Acad. Sci. U.S.A.">
        <title>Antigenic diversity is generated by distinct evolutionary mechanisms in African trypanosome species.</title>
        <authorList>
            <person name="Jackson A.P."/>
            <person name="Berry A."/>
            <person name="Aslett M."/>
            <person name="Allison H.C."/>
            <person name="Burton P."/>
            <person name="Vavrova-Anderson J."/>
            <person name="Brown R."/>
            <person name="Browne H."/>
            <person name="Corton N."/>
            <person name="Hauser H."/>
            <person name="Gamble J."/>
            <person name="Gilderthorp R."/>
            <person name="Marcello L."/>
            <person name="McQuillan J."/>
            <person name="Otto T.D."/>
            <person name="Quail M.A."/>
            <person name="Sanders M.J."/>
            <person name="van Tonder A."/>
            <person name="Ginger M.L."/>
            <person name="Field M.C."/>
            <person name="Barry J.D."/>
            <person name="Hertz-Fowler C."/>
            <person name="Berriman M."/>
        </authorList>
    </citation>
    <scope>NUCLEOTIDE SEQUENCE</scope>
    <source>
        <strain evidence="6">IL3000</strain>
    </source>
</reference>
<dbReference type="PANTHER" id="PTHR11540">
    <property type="entry name" value="MALATE AND LACTATE DEHYDROGENASE"/>
    <property type="match status" value="1"/>
</dbReference>
<organism evidence="6">
    <name type="scientific">Trypanosoma congolense (strain IL3000)</name>
    <dbReference type="NCBI Taxonomy" id="1068625"/>
    <lineage>
        <taxon>Eukaryota</taxon>
        <taxon>Discoba</taxon>
        <taxon>Euglenozoa</taxon>
        <taxon>Kinetoplastea</taxon>
        <taxon>Metakinetoplastina</taxon>
        <taxon>Trypanosomatida</taxon>
        <taxon>Trypanosomatidae</taxon>
        <taxon>Trypanosoma</taxon>
        <taxon>Nannomonas</taxon>
    </lineage>
</organism>
<dbReference type="InterPro" id="IPR022383">
    <property type="entry name" value="Lactate/malate_DH_C"/>
</dbReference>
<name>G0UVP3_TRYCI</name>